<organism evidence="3 4">
    <name type="scientific">Lichtheimia ornata</name>
    <dbReference type="NCBI Taxonomy" id="688661"/>
    <lineage>
        <taxon>Eukaryota</taxon>
        <taxon>Fungi</taxon>
        <taxon>Fungi incertae sedis</taxon>
        <taxon>Mucoromycota</taxon>
        <taxon>Mucoromycotina</taxon>
        <taxon>Mucoromycetes</taxon>
        <taxon>Mucorales</taxon>
        <taxon>Lichtheimiaceae</taxon>
        <taxon>Lichtheimia</taxon>
    </lineage>
</organism>
<dbReference type="InterPro" id="IPR038973">
    <property type="entry name" value="MutL/Mlh/Pms-like"/>
</dbReference>
<dbReference type="GO" id="GO:0006298">
    <property type="term" value="P:mismatch repair"/>
    <property type="evidence" value="ECO:0007669"/>
    <property type="project" value="InterPro"/>
</dbReference>
<dbReference type="Pfam" id="PF08676">
    <property type="entry name" value="MutL_C"/>
    <property type="match status" value="1"/>
</dbReference>
<sequence>MVEPLEQSVANQLRATQHITTLQQCLEQLVYNALDAQATLIDIAFDAEKYYICVQDNGNGIRSDILPRLAQRHVTSKCHSLQDLQQVSTFGFRGEALANLAELGILQIVSRYANQTAMAIWKDGKLIETATCLERQNPGTTVTLRDLFFKFPARRRILTLTDRAIKRFVITTALAFPHVGFSVVDRDTKILSTKRCSSDMSLFRQVFGQPFAQNIRPYECYYDSIKMQGFFGIIPYPSKAHQYLFVNRIHIPQNEVYKIISDVFNESSIMKDQDGFQLQKGKTKSRNVVDKHPVFVIHVEHPLLSTYDIITYRDAVPEHKGIHSELEKAIRLLTANFLRSHGFITSTSYQRFLDKQAISSFPNAAATHSRQVSPISWRDPINGNLYQIQNRGSQSYVDRSHLRSKALSPSTEPNILHIPQRLHKDCLKDAEVFGQVDSKFIAIKVERVLLMVDQHAADERVQLERMLWSLKDTIQVIQLEPPIPIDLTDKERQLATKYVDHLQRWGIHLSLQHQPQQQQQQQQRRASVETILFASPHFATPDVSPHFRQNQGALVTRLPHVVAERCLANHSLLGDMIREYIHWLEKNQQHVTDPESESFAFLRTCPPGMMQLMRSTACRGAIMFNDVLTHDQCCALIHALSQCRFPFQCVHGRPSMAPLATLSDTSPRRHRAINWNRFCK</sequence>
<dbReference type="Pfam" id="PF13589">
    <property type="entry name" value="HATPase_c_3"/>
    <property type="match status" value="1"/>
</dbReference>
<dbReference type="SUPFAM" id="SSF55874">
    <property type="entry name" value="ATPase domain of HSP90 chaperone/DNA topoisomerase II/histidine kinase"/>
    <property type="match status" value="1"/>
</dbReference>
<dbReference type="Gene3D" id="3.30.565.10">
    <property type="entry name" value="Histidine kinase-like ATPase, C-terminal domain"/>
    <property type="match status" value="1"/>
</dbReference>
<dbReference type="InterPro" id="IPR036890">
    <property type="entry name" value="HATPase_C_sf"/>
</dbReference>
<dbReference type="Proteomes" id="UP001234581">
    <property type="component" value="Unassembled WGS sequence"/>
</dbReference>
<evidence type="ECO:0000313" key="3">
    <source>
        <dbReference type="EMBL" id="KAJ8656329.1"/>
    </source>
</evidence>
<dbReference type="PROSITE" id="PS00058">
    <property type="entry name" value="DNA_MISMATCH_REPAIR_1"/>
    <property type="match status" value="1"/>
</dbReference>
<evidence type="ECO:0000256" key="1">
    <source>
        <dbReference type="ARBA" id="ARBA00006082"/>
    </source>
</evidence>
<dbReference type="SUPFAM" id="SSF118116">
    <property type="entry name" value="DNA mismatch repair protein MutL"/>
    <property type="match status" value="2"/>
</dbReference>
<protein>
    <recommendedName>
        <fullName evidence="2">MutL C-terminal dimerisation domain-containing protein</fullName>
    </recommendedName>
</protein>
<dbReference type="PANTHER" id="PTHR10073:SF47">
    <property type="entry name" value="DNA MISMATCH REPAIR PROTEIN MLH3"/>
    <property type="match status" value="1"/>
</dbReference>
<dbReference type="InterPro" id="IPR037198">
    <property type="entry name" value="MutL_C_sf"/>
</dbReference>
<dbReference type="EMBL" id="JARTCD010000040">
    <property type="protein sequence ID" value="KAJ8656329.1"/>
    <property type="molecule type" value="Genomic_DNA"/>
</dbReference>
<comment type="caution">
    <text evidence="3">The sequence shown here is derived from an EMBL/GenBank/DDBJ whole genome shotgun (WGS) entry which is preliminary data.</text>
</comment>
<feature type="domain" description="MutL C-terminal dimerisation" evidence="2">
    <location>
        <begin position="432"/>
        <end position="628"/>
    </location>
</feature>
<dbReference type="Gene3D" id="3.30.1370.100">
    <property type="entry name" value="MutL, C-terminal domain, regulatory subdomain"/>
    <property type="match status" value="1"/>
</dbReference>
<dbReference type="InterPro" id="IPR014790">
    <property type="entry name" value="MutL_C"/>
</dbReference>
<dbReference type="PANTHER" id="PTHR10073">
    <property type="entry name" value="DNA MISMATCH REPAIR PROTEIN MLH, PMS, MUTL"/>
    <property type="match status" value="1"/>
</dbReference>
<dbReference type="GO" id="GO:0032300">
    <property type="term" value="C:mismatch repair complex"/>
    <property type="evidence" value="ECO:0007669"/>
    <property type="project" value="InterPro"/>
</dbReference>
<dbReference type="GO" id="GO:0140664">
    <property type="term" value="F:ATP-dependent DNA damage sensor activity"/>
    <property type="evidence" value="ECO:0007669"/>
    <property type="project" value="InterPro"/>
</dbReference>
<name>A0AAD7XTF6_9FUNG</name>
<accession>A0AAD7XTF6</accession>
<dbReference type="GO" id="GO:0016887">
    <property type="term" value="F:ATP hydrolysis activity"/>
    <property type="evidence" value="ECO:0007669"/>
    <property type="project" value="InterPro"/>
</dbReference>
<dbReference type="SMART" id="SM00853">
    <property type="entry name" value="MutL_C"/>
    <property type="match status" value="1"/>
</dbReference>
<dbReference type="AlphaFoldDB" id="A0AAD7XTF6"/>
<gene>
    <name evidence="3" type="ORF">O0I10_007893</name>
</gene>
<dbReference type="RefSeq" id="XP_058341242.1">
    <property type="nucleotide sequence ID" value="XM_058487904.1"/>
</dbReference>
<dbReference type="InterPro" id="IPR042120">
    <property type="entry name" value="MutL_C_dimsub"/>
</dbReference>
<reference evidence="3 4" key="1">
    <citation type="submission" date="2023-03" db="EMBL/GenBank/DDBJ databases">
        <title>Genome sequence of Lichtheimia ornata CBS 291.66.</title>
        <authorList>
            <person name="Mohabir J.T."/>
            <person name="Shea T.P."/>
            <person name="Kurbessoian T."/>
            <person name="Berby B."/>
            <person name="Fontaine J."/>
            <person name="Livny J."/>
            <person name="Gnirke A."/>
            <person name="Stajich J.E."/>
            <person name="Cuomo C.A."/>
        </authorList>
    </citation>
    <scope>NUCLEOTIDE SEQUENCE [LARGE SCALE GENOMIC DNA]</scope>
    <source>
        <strain evidence="3">CBS 291.66</strain>
    </source>
</reference>
<proteinExistence type="inferred from homology"/>
<keyword evidence="4" id="KW-1185">Reference proteome</keyword>
<dbReference type="NCBIfam" id="TIGR00585">
    <property type="entry name" value="mutl"/>
    <property type="match status" value="1"/>
</dbReference>
<comment type="similarity">
    <text evidence="1">Belongs to the DNA mismatch repair MutL/HexB family.</text>
</comment>
<dbReference type="GO" id="GO:0030983">
    <property type="term" value="F:mismatched DNA binding"/>
    <property type="evidence" value="ECO:0007669"/>
    <property type="project" value="InterPro"/>
</dbReference>
<dbReference type="GO" id="GO:0005524">
    <property type="term" value="F:ATP binding"/>
    <property type="evidence" value="ECO:0007669"/>
    <property type="project" value="InterPro"/>
</dbReference>
<dbReference type="GeneID" id="83215300"/>
<dbReference type="InterPro" id="IPR042121">
    <property type="entry name" value="MutL_C_regsub"/>
</dbReference>
<dbReference type="InterPro" id="IPR002099">
    <property type="entry name" value="MutL/Mlh/PMS"/>
</dbReference>
<dbReference type="InterPro" id="IPR014762">
    <property type="entry name" value="DNA_mismatch_repair_CS"/>
</dbReference>
<evidence type="ECO:0000259" key="2">
    <source>
        <dbReference type="SMART" id="SM00853"/>
    </source>
</evidence>
<evidence type="ECO:0000313" key="4">
    <source>
        <dbReference type="Proteomes" id="UP001234581"/>
    </source>
</evidence>
<dbReference type="Gene3D" id="3.30.1540.20">
    <property type="entry name" value="MutL, C-terminal domain, dimerisation subdomain"/>
    <property type="match status" value="1"/>
</dbReference>